<reference evidence="3 4" key="1">
    <citation type="submission" date="2015-07" db="EMBL/GenBank/DDBJ databases">
        <authorList>
            <person name="Noorani M."/>
        </authorList>
    </citation>
    <scope>NUCLEOTIDE SEQUENCE [LARGE SCALE GENOMIC DNA]</scope>
    <source>
        <strain evidence="3">BBA 69670</strain>
    </source>
</reference>
<accession>A0A0K6GCS9</accession>
<evidence type="ECO:0000313" key="4">
    <source>
        <dbReference type="Proteomes" id="UP000044841"/>
    </source>
</evidence>
<organism evidence="3 4">
    <name type="scientific">Rhizoctonia solani</name>
    <dbReference type="NCBI Taxonomy" id="456999"/>
    <lineage>
        <taxon>Eukaryota</taxon>
        <taxon>Fungi</taxon>
        <taxon>Dikarya</taxon>
        <taxon>Basidiomycota</taxon>
        <taxon>Agaricomycotina</taxon>
        <taxon>Agaricomycetes</taxon>
        <taxon>Cantharellales</taxon>
        <taxon>Ceratobasidiaceae</taxon>
        <taxon>Rhizoctonia</taxon>
    </lineage>
</organism>
<dbReference type="Proteomes" id="UP000044841">
    <property type="component" value="Unassembled WGS sequence"/>
</dbReference>
<dbReference type="AlphaFoldDB" id="A0A0K6GCS9"/>
<keyword evidence="2" id="KW-0732">Signal</keyword>
<evidence type="ECO:0000256" key="2">
    <source>
        <dbReference type="SAM" id="SignalP"/>
    </source>
</evidence>
<feature type="chain" id="PRO_5005503291" evidence="2">
    <location>
        <begin position="18"/>
        <end position="355"/>
    </location>
</feature>
<feature type="region of interest" description="Disordered" evidence="1">
    <location>
        <begin position="254"/>
        <end position="286"/>
    </location>
</feature>
<feature type="signal peptide" evidence="2">
    <location>
        <begin position="1"/>
        <end position="17"/>
    </location>
</feature>
<name>A0A0K6GCS9_9AGAM</name>
<evidence type="ECO:0000256" key="1">
    <source>
        <dbReference type="SAM" id="MobiDB-lite"/>
    </source>
</evidence>
<feature type="compositionally biased region" description="Low complexity" evidence="1">
    <location>
        <begin position="256"/>
        <end position="272"/>
    </location>
</feature>
<gene>
    <name evidence="3" type="ORF">RSOLAG22IIIB_12262</name>
</gene>
<dbReference type="EMBL" id="CYGV01001680">
    <property type="protein sequence ID" value="CUA76412.1"/>
    <property type="molecule type" value="Genomic_DNA"/>
</dbReference>
<protein>
    <submittedName>
        <fullName evidence="3">Uncharacterized protein</fullName>
    </submittedName>
</protein>
<evidence type="ECO:0000313" key="3">
    <source>
        <dbReference type="EMBL" id="CUA76412.1"/>
    </source>
</evidence>
<sequence length="355" mass="39140">MVFSIVILLTLKLPIFADYFVAQVKLPSGSTEFSVFSLSPERKIVSLVDAELTFHHYPIERTVGPIVYFMIGDLSYRWDTKRNALLTLPPDELGAVPSIPRSSSARVQLYSSLEDAKALLDSLSFEVLNVTLRKFHYFVVPFESDQGLVGFPVFSLSPECRTVSFVDANSCYHLHHADLTYNPITQFTIGDLVYEWDIQNDALSTLLPNLLEVDSSDLAPKSSSVQLYASLEEAKSYADLLQFDQLVIQDDHDLGASSSASTSRDTSTSPRPEVASIPSTSNGAGPSGSLFGSRFFGSSPSQEDVNRWVDQAVKNHQSTGDGTYLTCPESRCGQTARRSHALKAGDNMCQRILPY</sequence>
<proteinExistence type="predicted"/>
<keyword evidence="4" id="KW-1185">Reference proteome</keyword>